<dbReference type="Pfam" id="PF08212">
    <property type="entry name" value="Lipocalin_2"/>
    <property type="match status" value="1"/>
</dbReference>
<dbReference type="AlphaFoldDB" id="A0A6I4I1D7"/>
<dbReference type="InterPro" id="IPR000566">
    <property type="entry name" value="Lipocln_cytosolic_FA-bd_dom"/>
</dbReference>
<reference evidence="4 5" key="1">
    <citation type="submission" date="2020-12" db="EMBL/GenBank/DDBJ databases">
        <title>HMF7856_wgs.fasta genome submission.</title>
        <authorList>
            <person name="Kang H."/>
            <person name="Kim H."/>
            <person name="Joh K."/>
        </authorList>
    </citation>
    <scope>NUCLEOTIDE SEQUENCE [LARGE SCALE GENOMIC DNA]</scope>
    <source>
        <strain evidence="4 5">HMF7856</strain>
    </source>
</reference>
<evidence type="ECO:0000313" key="5">
    <source>
        <dbReference type="Proteomes" id="UP000429232"/>
    </source>
</evidence>
<dbReference type="Gene3D" id="2.40.128.20">
    <property type="match status" value="1"/>
</dbReference>
<sequence length="177" mass="20238">MKKEKWALAALAGAGVAALAYKLLSKSDIPEAAIFKPFDKKRFMGLWHEAARLPSMIEKNLKDLTEDYSLNDDGSFKVVTRAYNSKKQEWKEFSGLIKSKVAEDSGRLKVSYLEPVYFAYNVLDVDDDYKYALVSSSNLSYLWILSREKSVPQEIKDRFLRAAEGIGFNTSKLEWQF</sequence>
<dbReference type="InterPro" id="IPR022272">
    <property type="entry name" value="Lipocalin_CS"/>
</dbReference>
<gene>
    <name evidence="4" type="ORF">GO620_012200</name>
</gene>
<comment type="similarity">
    <text evidence="1 2">Belongs to the calycin superfamily. Lipocalin family.</text>
</comment>
<proteinExistence type="inferred from homology"/>
<feature type="domain" description="Lipocalin/cytosolic fatty-acid binding" evidence="3">
    <location>
        <begin position="39"/>
        <end position="176"/>
    </location>
</feature>
<dbReference type="EMBL" id="CP066775">
    <property type="protein sequence ID" value="QQL48936.1"/>
    <property type="molecule type" value="Genomic_DNA"/>
</dbReference>
<dbReference type="GO" id="GO:0006950">
    <property type="term" value="P:response to stress"/>
    <property type="evidence" value="ECO:0007669"/>
    <property type="project" value="UniProtKB-ARBA"/>
</dbReference>
<evidence type="ECO:0000256" key="2">
    <source>
        <dbReference type="PIRNR" id="PIRNR036893"/>
    </source>
</evidence>
<dbReference type="InterPro" id="IPR012674">
    <property type="entry name" value="Calycin"/>
</dbReference>
<evidence type="ECO:0000259" key="3">
    <source>
        <dbReference type="Pfam" id="PF08212"/>
    </source>
</evidence>
<name>A0A6I4I1D7_9SPHI</name>
<evidence type="ECO:0000313" key="4">
    <source>
        <dbReference type="EMBL" id="QQL48936.1"/>
    </source>
</evidence>
<protein>
    <submittedName>
        <fullName evidence="4">Lipocalin family protein</fullName>
    </submittedName>
</protein>
<accession>A0A6I4I1D7</accession>
<dbReference type="InterPro" id="IPR002446">
    <property type="entry name" value="Lipocalin_bac"/>
</dbReference>
<dbReference type="RefSeq" id="WP_157525636.1">
    <property type="nucleotide sequence ID" value="NZ_CP066775.1"/>
</dbReference>
<dbReference type="SUPFAM" id="SSF50814">
    <property type="entry name" value="Lipocalins"/>
    <property type="match status" value="1"/>
</dbReference>
<dbReference type="PANTHER" id="PTHR10612">
    <property type="entry name" value="APOLIPOPROTEIN D"/>
    <property type="match status" value="1"/>
</dbReference>
<dbReference type="Proteomes" id="UP000429232">
    <property type="component" value="Chromosome"/>
</dbReference>
<evidence type="ECO:0000256" key="1">
    <source>
        <dbReference type="ARBA" id="ARBA00006889"/>
    </source>
</evidence>
<dbReference type="CDD" id="cd19438">
    <property type="entry name" value="lipocalin_Blc-like"/>
    <property type="match status" value="1"/>
</dbReference>
<dbReference type="InterPro" id="IPR022271">
    <property type="entry name" value="Lipocalin_ApoD"/>
</dbReference>
<organism evidence="4 5">
    <name type="scientific">Mucilaginibacter ginkgonis</name>
    <dbReference type="NCBI Taxonomy" id="2682091"/>
    <lineage>
        <taxon>Bacteria</taxon>
        <taxon>Pseudomonadati</taxon>
        <taxon>Bacteroidota</taxon>
        <taxon>Sphingobacteriia</taxon>
        <taxon>Sphingobacteriales</taxon>
        <taxon>Sphingobacteriaceae</taxon>
        <taxon>Mucilaginibacter</taxon>
    </lineage>
</organism>
<dbReference type="InterPro" id="IPR047202">
    <property type="entry name" value="Lipocalin_Blc-like_dom"/>
</dbReference>
<dbReference type="PROSITE" id="PS00213">
    <property type="entry name" value="LIPOCALIN"/>
    <property type="match status" value="1"/>
</dbReference>
<keyword evidence="5" id="KW-1185">Reference proteome</keyword>
<dbReference type="KEGG" id="mgik:GO620_012200"/>
<dbReference type="PANTHER" id="PTHR10612:SF34">
    <property type="entry name" value="APOLIPOPROTEIN D"/>
    <property type="match status" value="1"/>
</dbReference>
<dbReference type="PRINTS" id="PR01171">
    <property type="entry name" value="BCTLIPOCALIN"/>
</dbReference>
<dbReference type="PIRSF" id="PIRSF036893">
    <property type="entry name" value="Lipocalin_ApoD"/>
    <property type="match status" value="1"/>
</dbReference>